<reference evidence="2 3" key="1">
    <citation type="submission" date="2024-04" db="EMBL/GenBank/DDBJ databases">
        <title>Biological Control Activity of Plant Growth Promoting Rhizobacteria Burkholderia pyrrocinia BX1 against Tobacco black shank Introduction Tobacco black shank (TBS) caused by the oomycete Phytophthora. nicotianae (P. nicotianae) has become a destructive soil.</title>
        <authorList>
            <person name="Liu X."/>
            <person name="Shu C."/>
        </authorList>
    </citation>
    <scope>NUCLEOTIDE SEQUENCE [LARGE SCALE GENOMIC DNA]</scope>
    <source>
        <strain evidence="2 3">BX1</strain>
    </source>
</reference>
<proteinExistence type="predicted"/>
<dbReference type="Proteomes" id="UP001484179">
    <property type="component" value="Chromosome 2"/>
</dbReference>
<protein>
    <submittedName>
        <fullName evidence="2">Uncharacterized protein</fullName>
    </submittedName>
</protein>
<feature type="compositionally biased region" description="Polar residues" evidence="1">
    <location>
        <begin position="43"/>
        <end position="53"/>
    </location>
</feature>
<dbReference type="EMBL" id="CP150850">
    <property type="protein sequence ID" value="WZW57226.1"/>
    <property type="molecule type" value="Genomic_DNA"/>
</dbReference>
<dbReference type="RefSeq" id="WP_342310917.1">
    <property type="nucleotide sequence ID" value="NZ_CP150850.1"/>
</dbReference>
<feature type="region of interest" description="Disordered" evidence="1">
    <location>
        <begin position="22"/>
        <end position="61"/>
    </location>
</feature>
<accession>A0ABZ3BPP8</accession>
<evidence type="ECO:0000313" key="3">
    <source>
        <dbReference type="Proteomes" id="UP001484179"/>
    </source>
</evidence>
<organism evidence="2 3">
    <name type="scientific">Burkholderia pyrrocinia</name>
    <name type="common">Pseudomonas pyrrocinia</name>
    <dbReference type="NCBI Taxonomy" id="60550"/>
    <lineage>
        <taxon>Bacteria</taxon>
        <taxon>Pseudomonadati</taxon>
        <taxon>Pseudomonadota</taxon>
        <taxon>Betaproteobacteria</taxon>
        <taxon>Burkholderiales</taxon>
        <taxon>Burkholderiaceae</taxon>
        <taxon>Burkholderia</taxon>
        <taxon>Burkholderia cepacia complex</taxon>
    </lineage>
</organism>
<keyword evidence="3" id="KW-1185">Reference proteome</keyword>
<gene>
    <name evidence="2" type="ORF">WN985_17325</name>
</gene>
<sequence>MTISVAVARRHTDISIVSALTHNGGQHPVEPNIPSIHGATRAAPSQTNKSRGTLPQPAARP</sequence>
<evidence type="ECO:0000256" key="1">
    <source>
        <dbReference type="SAM" id="MobiDB-lite"/>
    </source>
</evidence>
<name>A0ABZ3BPP8_BURPY</name>
<evidence type="ECO:0000313" key="2">
    <source>
        <dbReference type="EMBL" id="WZW57226.1"/>
    </source>
</evidence>